<dbReference type="InterPro" id="IPR050651">
    <property type="entry name" value="Plant_Cytochrome_P450_Monoox"/>
</dbReference>
<dbReference type="AlphaFoldDB" id="A0AAN9KH82"/>
<feature type="transmembrane region" description="Helical" evidence="9">
    <location>
        <begin position="6"/>
        <end position="26"/>
    </location>
</feature>
<evidence type="ECO:0000313" key="10">
    <source>
        <dbReference type="EMBL" id="KAK7316391.1"/>
    </source>
</evidence>
<dbReference type="PANTHER" id="PTHR47947">
    <property type="entry name" value="CYTOCHROME P450 82C3-RELATED"/>
    <property type="match status" value="1"/>
</dbReference>
<accession>A0AAN9KH82</accession>
<feature type="transmembrane region" description="Helical" evidence="9">
    <location>
        <begin position="314"/>
        <end position="337"/>
    </location>
</feature>
<dbReference type="PRINTS" id="PR00385">
    <property type="entry name" value="P450"/>
</dbReference>
<keyword evidence="3 7" id="KW-0479">Metal-binding</keyword>
<dbReference type="Proteomes" id="UP001367508">
    <property type="component" value="Unassembled WGS sequence"/>
</dbReference>
<proteinExistence type="inferred from homology"/>
<evidence type="ECO:0000256" key="5">
    <source>
        <dbReference type="ARBA" id="ARBA00023004"/>
    </source>
</evidence>
<dbReference type="Pfam" id="PF00067">
    <property type="entry name" value="p450"/>
    <property type="match status" value="1"/>
</dbReference>
<evidence type="ECO:0000256" key="9">
    <source>
        <dbReference type="SAM" id="Phobius"/>
    </source>
</evidence>
<dbReference type="GO" id="GO:0020037">
    <property type="term" value="F:heme binding"/>
    <property type="evidence" value="ECO:0007669"/>
    <property type="project" value="InterPro"/>
</dbReference>
<keyword evidence="9" id="KW-0472">Membrane</keyword>
<dbReference type="FunFam" id="1.10.630.10:FF:000026">
    <property type="entry name" value="Cytochrome P450 82C4"/>
    <property type="match status" value="1"/>
</dbReference>
<dbReference type="InterPro" id="IPR017972">
    <property type="entry name" value="Cyt_P450_CS"/>
</dbReference>
<keyword evidence="9" id="KW-0812">Transmembrane</keyword>
<dbReference type="InterPro" id="IPR036396">
    <property type="entry name" value="Cyt_P450_sf"/>
</dbReference>
<evidence type="ECO:0000256" key="4">
    <source>
        <dbReference type="ARBA" id="ARBA00023002"/>
    </source>
</evidence>
<keyword evidence="2 7" id="KW-0349">Heme</keyword>
<evidence type="ECO:0000256" key="1">
    <source>
        <dbReference type="ARBA" id="ARBA00010617"/>
    </source>
</evidence>
<organism evidence="10 11">
    <name type="scientific">Canavalia gladiata</name>
    <name type="common">Sword bean</name>
    <name type="synonym">Dolichos gladiatus</name>
    <dbReference type="NCBI Taxonomy" id="3824"/>
    <lineage>
        <taxon>Eukaryota</taxon>
        <taxon>Viridiplantae</taxon>
        <taxon>Streptophyta</taxon>
        <taxon>Embryophyta</taxon>
        <taxon>Tracheophyta</taxon>
        <taxon>Spermatophyta</taxon>
        <taxon>Magnoliopsida</taxon>
        <taxon>eudicotyledons</taxon>
        <taxon>Gunneridae</taxon>
        <taxon>Pentapetalae</taxon>
        <taxon>rosids</taxon>
        <taxon>fabids</taxon>
        <taxon>Fabales</taxon>
        <taxon>Fabaceae</taxon>
        <taxon>Papilionoideae</taxon>
        <taxon>50 kb inversion clade</taxon>
        <taxon>NPAAA clade</taxon>
        <taxon>indigoferoid/millettioid clade</taxon>
        <taxon>Phaseoleae</taxon>
        <taxon>Canavalia</taxon>
    </lineage>
</organism>
<dbReference type="EMBL" id="JAYMYQ010000008">
    <property type="protein sequence ID" value="KAK7316391.1"/>
    <property type="molecule type" value="Genomic_DNA"/>
</dbReference>
<dbReference type="GO" id="GO:0005506">
    <property type="term" value="F:iron ion binding"/>
    <property type="evidence" value="ECO:0007669"/>
    <property type="project" value="InterPro"/>
</dbReference>
<dbReference type="GO" id="GO:0016705">
    <property type="term" value="F:oxidoreductase activity, acting on paired donors, with incorporation or reduction of molecular oxygen"/>
    <property type="evidence" value="ECO:0007669"/>
    <property type="project" value="InterPro"/>
</dbReference>
<comment type="similarity">
    <text evidence="1 8">Belongs to the cytochrome P450 family.</text>
</comment>
<name>A0AAN9KH82_CANGL</name>
<evidence type="ECO:0000313" key="11">
    <source>
        <dbReference type="Proteomes" id="UP001367508"/>
    </source>
</evidence>
<dbReference type="SUPFAM" id="SSF48264">
    <property type="entry name" value="Cytochrome P450"/>
    <property type="match status" value="1"/>
</dbReference>
<keyword evidence="4 8" id="KW-0560">Oxidoreductase</keyword>
<reference evidence="10 11" key="1">
    <citation type="submission" date="2024-01" db="EMBL/GenBank/DDBJ databases">
        <title>The genomes of 5 underutilized Papilionoideae crops provide insights into root nodulation and disease resistanc.</title>
        <authorList>
            <person name="Jiang F."/>
        </authorList>
    </citation>
    <scope>NUCLEOTIDE SEQUENCE [LARGE SCALE GENOMIC DNA]</scope>
    <source>
        <strain evidence="10">LVBAO_FW01</strain>
        <tissue evidence="10">Leaves</tissue>
    </source>
</reference>
<comment type="caution">
    <text evidence="10">The sequence shown here is derived from an EMBL/GenBank/DDBJ whole genome shotgun (WGS) entry which is preliminary data.</text>
</comment>
<evidence type="ECO:0000256" key="3">
    <source>
        <dbReference type="ARBA" id="ARBA00022723"/>
    </source>
</evidence>
<dbReference type="PANTHER" id="PTHR47947:SF18">
    <property type="entry name" value="CYTOCHROME P450 82A2"/>
    <property type="match status" value="1"/>
</dbReference>
<keyword evidence="9" id="KW-1133">Transmembrane helix</keyword>
<evidence type="ECO:0000256" key="7">
    <source>
        <dbReference type="PIRSR" id="PIRSR602401-1"/>
    </source>
</evidence>
<dbReference type="PRINTS" id="PR00463">
    <property type="entry name" value="EP450I"/>
</dbReference>
<feature type="binding site" description="axial binding residue" evidence="7">
    <location>
        <position position="461"/>
    </location>
    <ligand>
        <name>heme</name>
        <dbReference type="ChEBI" id="CHEBI:30413"/>
    </ligand>
    <ligandPart>
        <name>Fe</name>
        <dbReference type="ChEBI" id="CHEBI:18248"/>
    </ligandPart>
</feature>
<keyword evidence="6 8" id="KW-0503">Monooxygenase</keyword>
<dbReference type="CDD" id="cd20654">
    <property type="entry name" value="CYP82"/>
    <property type="match status" value="1"/>
</dbReference>
<evidence type="ECO:0000256" key="2">
    <source>
        <dbReference type="ARBA" id="ARBA00022617"/>
    </source>
</evidence>
<comment type="cofactor">
    <cofactor evidence="7">
        <name>heme</name>
        <dbReference type="ChEBI" id="CHEBI:30413"/>
    </cofactor>
</comment>
<keyword evidence="5 7" id="KW-0408">Iron</keyword>
<sequence>MELILSWLNGTAIGVVSVLFLCLFFYNHSKVGNGKDVPIVSGAWPILGHLHLFIGSQTPHKTLGALADKYGPLFTIKLGVRKVLVLNNSEMAKECFTTNDIVVSSHPKLVAIQHMTYNGAMFGFAPYGSYWRQLRKIATLEILSNRRVQQFHHVCVSEVQNSIRELFHVWCSKKDDSGYVLVELKQWFSQLTFNIVLRMVIGKRYFSATNVHDEKAQKIIKTVEEFMRLLGVFTVADAVPCLRWFDFFGHEKSMKEIAKELDKILGEWLNEHRQNRALGEKDHSDQDFTDTLLSVLDGRSIDGIDSDTIIKATMLTIIAGGTDTTGVTLIWIICLILRNPLVLKKAKEELDVQVGKERFIDESDISKLQYFQAIVKETLRLYPAAPLPAPREFTDNCTLGGYNIKKGTHVITNLWKIHTDPNVWSDPLEFKPERFLTTHKDVDVRGHHFEFLPFGSGRRICPGISLALQIVHFSLVSFLHSFEILNPSIEPVDMSEILGLTNTKATPLEILIKPRLSPKTYEIM</sequence>
<dbReference type="PROSITE" id="PS00086">
    <property type="entry name" value="CYTOCHROME_P450"/>
    <property type="match status" value="1"/>
</dbReference>
<gene>
    <name evidence="10" type="ORF">VNO77_35404</name>
</gene>
<protein>
    <submittedName>
        <fullName evidence="10">Uncharacterized protein</fullName>
    </submittedName>
</protein>
<keyword evidence="11" id="KW-1185">Reference proteome</keyword>
<evidence type="ECO:0000256" key="6">
    <source>
        <dbReference type="ARBA" id="ARBA00023033"/>
    </source>
</evidence>
<dbReference type="Gene3D" id="1.10.630.10">
    <property type="entry name" value="Cytochrome P450"/>
    <property type="match status" value="1"/>
</dbReference>
<dbReference type="InterPro" id="IPR001128">
    <property type="entry name" value="Cyt_P450"/>
</dbReference>
<evidence type="ECO:0000256" key="8">
    <source>
        <dbReference type="RuleBase" id="RU000461"/>
    </source>
</evidence>
<dbReference type="InterPro" id="IPR002401">
    <property type="entry name" value="Cyt_P450_E_grp-I"/>
</dbReference>
<dbReference type="GO" id="GO:0004497">
    <property type="term" value="F:monooxygenase activity"/>
    <property type="evidence" value="ECO:0007669"/>
    <property type="project" value="UniProtKB-KW"/>
</dbReference>